<sequence>PIPFGERLLHAECEDEEVSCELSPLYAEFYIAHIYLPELSVSMLCEAVMFTGEADLPESSKSLTLLTVNLVLSSSRPMHQSQISEDVTLNCEVWGVHDGMEVEWYFQKEGRGKKLFPGEESHISMEQGVEKSGDLSLTVRGVRVQDEGTYICSVKAERHKIQQILQLQIRQPPKVTVIQNASPTIDLICRTDRYFPLDVKIDWLLNGVPIPNPDLESSSHRRNSDGTYNLTNILKVPAPAGETVPDIYTCSVSHVSVEEPILMNISITSPDVKSSKHTACNMVNLFIVTSVPFTFVLVIIIWIKIHKTRREEKKMV</sequence>
<name>A0A8T2J6A1_9PIPI</name>
<proteinExistence type="predicted"/>
<keyword evidence="1" id="KW-1015">Disulfide bond</keyword>
<dbReference type="InterPro" id="IPR003006">
    <property type="entry name" value="Ig/MHC_CS"/>
</dbReference>
<dbReference type="AlphaFoldDB" id="A0A8T2J6A1"/>
<keyword evidence="3" id="KW-1133">Transmembrane helix</keyword>
<dbReference type="InterPro" id="IPR003597">
    <property type="entry name" value="Ig_C1-set"/>
</dbReference>
<dbReference type="InterPro" id="IPR051755">
    <property type="entry name" value="Ig-like_CS_Receptor"/>
</dbReference>
<dbReference type="SMART" id="SM00409">
    <property type="entry name" value="IG"/>
    <property type="match status" value="1"/>
</dbReference>
<dbReference type="SUPFAM" id="SSF48726">
    <property type="entry name" value="Immunoglobulin"/>
    <property type="match status" value="2"/>
</dbReference>
<dbReference type="InterPro" id="IPR036179">
    <property type="entry name" value="Ig-like_dom_sf"/>
</dbReference>
<feature type="non-terminal residue" evidence="5">
    <location>
        <position position="316"/>
    </location>
</feature>
<dbReference type="SMART" id="SM00407">
    <property type="entry name" value="IGc1"/>
    <property type="match status" value="1"/>
</dbReference>
<reference evidence="5" key="1">
    <citation type="thesis" date="2020" institute="ProQuest LLC" country="789 East Eisenhower Parkway, Ann Arbor, MI, USA">
        <title>Comparative Genomics and Chromosome Evolution.</title>
        <authorList>
            <person name="Mudd A.B."/>
        </authorList>
    </citation>
    <scope>NUCLEOTIDE SEQUENCE</scope>
    <source>
        <strain evidence="5">Female2</strain>
        <tissue evidence="5">Blood</tissue>
    </source>
</reference>
<dbReference type="Proteomes" id="UP000812440">
    <property type="component" value="Chromosome 3"/>
</dbReference>
<feature type="transmembrane region" description="Helical" evidence="3">
    <location>
        <begin position="282"/>
        <end position="305"/>
    </location>
</feature>
<dbReference type="CDD" id="cd00099">
    <property type="entry name" value="IgV"/>
    <property type="match status" value="1"/>
</dbReference>
<comment type="caution">
    <text evidence="5">The sequence shown here is derived from an EMBL/GenBank/DDBJ whole genome shotgun (WGS) entry which is preliminary data.</text>
</comment>
<keyword evidence="3" id="KW-0472">Membrane</keyword>
<evidence type="ECO:0000256" key="1">
    <source>
        <dbReference type="ARBA" id="ARBA00023157"/>
    </source>
</evidence>
<dbReference type="Pfam" id="PF07654">
    <property type="entry name" value="C1-set"/>
    <property type="match status" value="1"/>
</dbReference>
<evidence type="ECO:0000256" key="3">
    <source>
        <dbReference type="SAM" id="Phobius"/>
    </source>
</evidence>
<dbReference type="Gene3D" id="2.60.40.10">
    <property type="entry name" value="Immunoglobulins"/>
    <property type="match status" value="2"/>
</dbReference>
<keyword evidence="6" id="KW-1185">Reference proteome</keyword>
<dbReference type="SMART" id="SM00406">
    <property type="entry name" value="IGv"/>
    <property type="match status" value="1"/>
</dbReference>
<accession>A0A8T2J6A1</accession>
<dbReference type="OrthoDB" id="8929156at2759"/>
<evidence type="ECO:0000259" key="4">
    <source>
        <dbReference type="PROSITE" id="PS50835"/>
    </source>
</evidence>
<dbReference type="PANTHER" id="PTHR19971">
    <property type="entry name" value="SIGNAL-REGULATORY PROTEIN BETA"/>
    <property type="match status" value="1"/>
</dbReference>
<dbReference type="EMBL" id="JAACNH010000006">
    <property type="protein sequence ID" value="KAG8438984.1"/>
    <property type="molecule type" value="Genomic_DNA"/>
</dbReference>
<keyword evidence="3" id="KW-0812">Transmembrane</keyword>
<dbReference type="InterPro" id="IPR003599">
    <property type="entry name" value="Ig_sub"/>
</dbReference>
<evidence type="ECO:0000313" key="5">
    <source>
        <dbReference type="EMBL" id="KAG8438984.1"/>
    </source>
</evidence>
<dbReference type="InterPro" id="IPR013783">
    <property type="entry name" value="Ig-like_fold"/>
</dbReference>
<feature type="domain" description="Ig-like" evidence="4">
    <location>
        <begin position="57"/>
        <end position="162"/>
    </location>
</feature>
<dbReference type="PROSITE" id="PS50835">
    <property type="entry name" value="IG_LIKE"/>
    <property type="match status" value="2"/>
</dbReference>
<organism evidence="5 6">
    <name type="scientific">Hymenochirus boettgeri</name>
    <name type="common">Congo dwarf clawed frog</name>
    <dbReference type="NCBI Taxonomy" id="247094"/>
    <lineage>
        <taxon>Eukaryota</taxon>
        <taxon>Metazoa</taxon>
        <taxon>Chordata</taxon>
        <taxon>Craniata</taxon>
        <taxon>Vertebrata</taxon>
        <taxon>Euteleostomi</taxon>
        <taxon>Amphibia</taxon>
        <taxon>Batrachia</taxon>
        <taxon>Anura</taxon>
        <taxon>Pipoidea</taxon>
        <taxon>Pipidae</taxon>
        <taxon>Pipinae</taxon>
        <taxon>Hymenochirus</taxon>
    </lineage>
</organism>
<gene>
    <name evidence="5" type="ORF">GDO86_005246</name>
</gene>
<dbReference type="InterPro" id="IPR013106">
    <property type="entry name" value="Ig_V-set"/>
</dbReference>
<keyword evidence="2" id="KW-0325">Glycoprotein</keyword>
<protein>
    <recommendedName>
        <fullName evidence="4">Ig-like domain-containing protein</fullName>
    </recommendedName>
</protein>
<dbReference type="Pfam" id="PF07686">
    <property type="entry name" value="V-set"/>
    <property type="match status" value="1"/>
</dbReference>
<dbReference type="InterPro" id="IPR007110">
    <property type="entry name" value="Ig-like_dom"/>
</dbReference>
<evidence type="ECO:0000313" key="6">
    <source>
        <dbReference type="Proteomes" id="UP000812440"/>
    </source>
</evidence>
<evidence type="ECO:0000256" key="2">
    <source>
        <dbReference type="ARBA" id="ARBA00023180"/>
    </source>
</evidence>
<dbReference type="PROSITE" id="PS00290">
    <property type="entry name" value="IG_MHC"/>
    <property type="match status" value="1"/>
</dbReference>
<feature type="domain" description="Ig-like" evidence="4">
    <location>
        <begin position="172"/>
        <end position="268"/>
    </location>
</feature>